<evidence type="ECO:0000256" key="6">
    <source>
        <dbReference type="ARBA" id="ARBA00023136"/>
    </source>
</evidence>
<feature type="compositionally biased region" description="Basic and acidic residues" evidence="7">
    <location>
        <begin position="276"/>
        <end position="292"/>
    </location>
</feature>
<evidence type="ECO:0000259" key="9">
    <source>
        <dbReference type="Pfam" id="PF01694"/>
    </source>
</evidence>
<keyword evidence="5 8" id="KW-1133">Transmembrane helix</keyword>
<evidence type="ECO:0000313" key="10">
    <source>
        <dbReference type="EMBL" id="QDU54487.1"/>
    </source>
</evidence>
<dbReference type="InterPro" id="IPR050925">
    <property type="entry name" value="Rhomboid_protease_S54"/>
</dbReference>
<feature type="transmembrane region" description="Helical" evidence="8">
    <location>
        <begin position="91"/>
        <end position="107"/>
    </location>
</feature>
<evidence type="ECO:0000256" key="8">
    <source>
        <dbReference type="SAM" id="Phobius"/>
    </source>
</evidence>
<evidence type="ECO:0000256" key="4">
    <source>
        <dbReference type="ARBA" id="ARBA00022801"/>
    </source>
</evidence>
<dbReference type="GO" id="GO:0016020">
    <property type="term" value="C:membrane"/>
    <property type="evidence" value="ECO:0007669"/>
    <property type="project" value="UniProtKB-SubCell"/>
</dbReference>
<feature type="transmembrane region" description="Helical" evidence="8">
    <location>
        <begin position="32"/>
        <end position="50"/>
    </location>
</feature>
<evidence type="ECO:0000256" key="5">
    <source>
        <dbReference type="ARBA" id="ARBA00022989"/>
    </source>
</evidence>
<dbReference type="PANTHER" id="PTHR43731">
    <property type="entry name" value="RHOMBOID PROTEASE"/>
    <property type="match status" value="1"/>
</dbReference>
<keyword evidence="11" id="KW-1185">Reference proteome</keyword>
<dbReference type="PANTHER" id="PTHR43731:SF14">
    <property type="entry name" value="PRESENILIN-ASSOCIATED RHOMBOID-LIKE PROTEIN, MITOCHONDRIAL"/>
    <property type="match status" value="1"/>
</dbReference>
<proteinExistence type="inferred from homology"/>
<feature type="transmembrane region" description="Helical" evidence="8">
    <location>
        <begin position="119"/>
        <end position="140"/>
    </location>
</feature>
<accession>A0A518AID5</accession>
<dbReference type="EMBL" id="CP036278">
    <property type="protein sequence ID" value="QDU54487.1"/>
    <property type="molecule type" value="Genomic_DNA"/>
</dbReference>
<protein>
    <submittedName>
        <fullName evidence="10">Rhomboid family protein</fullName>
    </submittedName>
</protein>
<dbReference type="OrthoDB" id="9813074at2"/>
<evidence type="ECO:0000256" key="3">
    <source>
        <dbReference type="ARBA" id="ARBA00022692"/>
    </source>
</evidence>
<dbReference type="RefSeq" id="WP_145245462.1">
    <property type="nucleotide sequence ID" value="NZ_CP036278.1"/>
</dbReference>
<keyword evidence="4" id="KW-0378">Hydrolase</keyword>
<evidence type="ECO:0000256" key="2">
    <source>
        <dbReference type="ARBA" id="ARBA00009045"/>
    </source>
</evidence>
<dbReference type="InterPro" id="IPR022764">
    <property type="entry name" value="Peptidase_S54_rhomboid_dom"/>
</dbReference>
<organism evidence="10 11">
    <name type="scientific">Aeoliella mucimassa</name>
    <dbReference type="NCBI Taxonomy" id="2527972"/>
    <lineage>
        <taxon>Bacteria</taxon>
        <taxon>Pseudomonadati</taxon>
        <taxon>Planctomycetota</taxon>
        <taxon>Planctomycetia</taxon>
        <taxon>Pirellulales</taxon>
        <taxon>Lacipirellulaceae</taxon>
        <taxon>Aeoliella</taxon>
    </lineage>
</organism>
<keyword evidence="3 8" id="KW-0812">Transmembrane</keyword>
<dbReference type="InterPro" id="IPR035952">
    <property type="entry name" value="Rhomboid-like_sf"/>
</dbReference>
<dbReference type="KEGG" id="amuc:Pan181_06690"/>
<feature type="transmembrane region" description="Helical" evidence="8">
    <location>
        <begin position="179"/>
        <end position="198"/>
    </location>
</feature>
<sequence>MGLNERDYGRASYEGSYGYGQSGYTLGSPQSVVVKLIIINAIVFVLQLIFRSNDPRIPSNFDSLFSLHEHWYYEPWRFFELLSYGFLHSPWDYWHIFGNMFMLWFAGRAVEQKIGGREFLVFYLLGIVIAGTAWCLIESMVPDGGNQRFGPLGVPMLGASGGVTAVLMLFIFYYPRVTILFMFVIPMPAWVLGVLVVGGDMWGAMSRSGHVAFTAHLGGALFAYLYYNSRIRLTDYVPTSFKMPSFKRKPPLRVHRPDDEPREDAQERRLNELLDKVSKHGQDSLSKREFSELQKLSKHYQQKRK</sequence>
<gene>
    <name evidence="10" type="ORF">Pan181_06690</name>
</gene>
<evidence type="ECO:0000313" key="11">
    <source>
        <dbReference type="Proteomes" id="UP000315750"/>
    </source>
</evidence>
<dbReference type="Pfam" id="PF01694">
    <property type="entry name" value="Rhomboid"/>
    <property type="match status" value="1"/>
</dbReference>
<comment type="similarity">
    <text evidence="2">Belongs to the peptidase S54 family.</text>
</comment>
<feature type="transmembrane region" description="Helical" evidence="8">
    <location>
        <begin position="152"/>
        <end position="172"/>
    </location>
</feature>
<keyword evidence="6 8" id="KW-0472">Membrane</keyword>
<dbReference type="SUPFAM" id="SSF144091">
    <property type="entry name" value="Rhomboid-like"/>
    <property type="match status" value="1"/>
</dbReference>
<dbReference type="AlphaFoldDB" id="A0A518AID5"/>
<dbReference type="Gene3D" id="1.20.1540.10">
    <property type="entry name" value="Rhomboid-like"/>
    <property type="match status" value="1"/>
</dbReference>
<dbReference type="GO" id="GO:0004252">
    <property type="term" value="F:serine-type endopeptidase activity"/>
    <property type="evidence" value="ECO:0007669"/>
    <property type="project" value="InterPro"/>
</dbReference>
<name>A0A518AID5_9BACT</name>
<comment type="subcellular location">
    <subcellularLocation>
        <location evidence="1">Membrane</location>
        <topology evidence="1">Multi-pass membrane protein</topology>
    </subcellularLocation>
</comment>
<evidence type="ECO:0000256" key="1">
    <source>
        <dbReference type="ARBA" id="ARBA00004141"/>
    </source>
</evidence>
<evidence type="ECO:0000256" key="7">
    <source>
        <dbReference type="SAM" id="MobiDB-lite"/>
    </source>
</evidence>
<dbReference type="Proteomes" id="UP000315750">
    <property type="component" value="Chromosome"/>
</dbReference>
<reference evidence="10 11" key="1">
    <citation type="submission" date="2019-02" db="EMBL/GenBank/DDBJ databases">
        <title>Deep-cultivation of Planctomycetes and their phenomic and genomic characterization uncovers novel biology.</title>
        <authorList>
            <person name="Wiegand S."/>
            <person name="Jogler M."/>
            <person name="Boedeker C."/>
            <person name="Pinto D."/>
            <person name="Vollmers J."/>
            <person name="Rivas-Marin E."/>
            <person name="Kohn T."/>
            <person name="Peeters S.H."/>
            <person name="Heuer A."/>
            <person name="Rast P."/>
            <person name="Oberbeckmann S."/>
            <person name="Bunk B."/>
            <person name="Jeske O."/>
            <person name="Meyerdierks A."/>
            <person name="Storesund J.E."/>
            <person name="Kallscheuer N."/>
            <person name="Luecker S."/>
            <person name="Lage O.M."/>
            <person name="Pohl T."/>
            <person name="Merkel B.J."/>
            <person name="Hornburger P."/>
            <person name="Mueller R.-W."/>
            <person name="Bruemmer F."/>
            <person name="Labrenz M."/>
            <person name="Spormann A.M."/>
            <person name="Op den Camp H."/>
            <person name="Overmann J."/>
            <person name="Amann R."/>
            <person name="Jetten M.S.M."/>
            <person name="Mascher T."/>
            <person name="Medema M.H."/>
            <person name="Devos D.P."/>
            <person name="Kaster A.-K."/>
            <person name="Ovreas L."/>
            <person name="Rohde M."/>
            <person name="Galperin M.Y."/>
            <person name="Jogler C."/>
        </authorList>
    </citation>
    <scope>NUCLEOTIDE SEQUENCE [LARGE SCALE GENOMIC DNA]</scope>
    <source>
        <strain evidence="10 11">Pan181</strain>
    </source>
</reference>
<feature type="region of interest" description="Disordered" evidence="7">
    <location>
        <begin position="276"/>
        <end position="305"/>
    </location>
</feature>
<feature type="transmembrane region" description="Helical" evidence="8">
    <location>
        <begin position="210"/>
        <end position="227"/>
    </location>
</feature>
<feature type="compositionally biased region" description="Basic residues" evidence="7">
    <location>
        <begin position="296"/>
        <end position="305"/>
    </location>
</feature>
<feature type="domain" description="Peptidase S54 rhomboid" evidence="9">
    <location>
        <begin position="76"/>
        <end position="226"/>
    </location>
</feature>